<organism evidence="3">
    <name type="scientific">Streptantibioticus silvisoli</name>
    <dbReference type="NCBI Taxonomy" id="2705255"/>
    <lineage>
        <taxon>Bacteria</taxon>
        <taxon>Bacillati</taxon>
        <taxon>Actinomycetota</taxon>
        <taxon>Actinomycetes</taxon>
        <taxon>Kitasatosporales</taxon>
        <taxon>Streptomycetaceae</taxon>
        <taxon>Streptantibioticus</taxon>
    </lineage>
</organism>
<gene>
    <name evidence="3" type="ORF">POF50_025585</name>
</gene>
<accession>A0AA90KIK1</accession>
<dbReference type="GO" id="GO:0004497">
    <property type="term" value="F:monooxygenase activity"/>
    <property type="evidence" value="ECO:0007669"/>
    <property type="project" value="InterPro"/>
</dbReference>
<dbReference type="Pfam" id="PF00975">
    <property type="entry name" value="Thioesterase"/>
    <property type="match status" value="1"/>
</dbReference>
<protein>
    <submittedName>
        <fullName evidence="3">Cytochrome P450</fullName>
    </submittedName>
</protein>
<dbReference type="Pfam" id="PF00067">
    <property type="entry name" value="p450"/>
    <property type="match status" value="1"/>
</dbReference>
<dbReference type="InterPro" id="IPR020802">
    <property type="entry name" value="TesA-like"/>
</dbReference>
<dbReference type="InterPro" id="IPR029058">
    <property type="entry name" value="AB_hydrolase_fold"/>
</dbReference>
<evidence type="ECO:0000313" key="3">
    <source>
        <dbReference type="EMBL" id="MDI5972674.1"/>
    </source>
</evidence>
<evidence type="ECO:0000256" key="1">
    <source>
        <dbReference type="ARBA" id="ARBA00010617"/>
    </source>
</evidence>
<dbReference type="SUPFAM" id="SSF48264">
    <property type="entry name" value="Cytochrome P450"/>
    <property type="match status" value="1"/>
</dbReference>
<dbReference type="EMBL" id="JABXJJ020000035">
    <property type="protein sequence ID" value="MDI5972674.1"/>
    <property type="molecule type" value="Genomic_DNA"/>
</dbReference>
<comment type="similarity">
    <text evidence="1">Belongs to the cytochrome P450 family.</text>
</comment>
<dbReference type="Gene3D" id="1.10.630.10">
    <property type="entry name" value="Cytochrome P450"/>
    <property type="match status" value="1"/>
</dbReference>
<dbReference type="Gene3D" id="3.40.50.1820">
    <property type="entry name" value="alpha/beta hydrolase"/>
    <property type="match status" value="1"/>
</dbReference>
<dbReference type="RefSeq" id="WP_271312500.1">
    <property type="nucleotide sequence ID" value="NZ_JABXJJ020000035.1"/>
</dbReference>
<dbReference type="InterPro" id="IPR001031">
    <property type="entry name" value="Thioesterase"/>
</dbReference>
<sequence length="655" mass="69096">MTTHIRTPQRTDRPHVVDDWFMVLRPRPGARTRLFCFPHAGGDVSAFAPLAGALPRDTEVWALRLPGRGARLHEPLPTDFDTLVAQVTAALLPHTAGVDFGIYGQSFGGLLAYEVARALPAGHLPRFLVPASVKAPQVWAEQLPERLDAAGLLAATGFDTVLGQDPELAAMTLEVIGADLELCRTYRHRPGPLPAVAVLAVAGTGDPLVDAEDLAAWAEVAGGTPAVALVEGGHVLASPATAGPVEPLRALAAAAPAPAPAAPATSPDLSDTLFWQGPDVAARVDALRSASPVCRTVVPGDGPVWSVLSYELAMQVLGDGATFSSTGGSLLGSSPGGAAPAGAGRMMAMCDGPAHRTFRHPVAPFFNTRSTAGYAPRLAQLTEDAVRRGLDGGEVNFVDLISPVPVAVMCDLLDIPVADRGRVVALSDAAFLGTTAHERQAGHQELIRYLFGHAVRHRARPGGGLAGTLATHTVDGARLPLEEVVLNLDNILVGGVQTVRHTAAMGMLALLRHPDQFAALWDGTVEMDDAVDELLRWTSSGLHVLRTAACDTELGGIRVRTGEKVVVWTWAANHDPERFDRPEELLLDRSPNRHLGLGFGPHYCVGAALAKAELSAIFTTLRARARAIEPAGTPRHNTSIINFGLDDLPVRLVAR</sequence>
<dbReference type="InterPro" id="IPR036396">
    <property type="entry name" value="Cyt_P450_sf"/>
</dbReference>
<feature type="domain" description="Thioesterase TesA-like" evidence="2">
    <location>
        <begin position="35"/>
        <end position="218"/>
    </location>
</feature>
<evidence type="ECO:0000259" key="2">
    <source>
        <dbReference type="SMART" id="SM00824"/>
    </source>
</evidence>
<dbReference type="AlphaFoldDB" id="A0AA90KIK1"/>
<dbReference type="GO" id="GO:0020037">
    <property type="term" value="F:heme binding"/>
    <property type="evidence" value="ECO:0007669"/>
    <property type="project" value="InterPro"/>
</dbReference>
<dbReference type="InterPro" id="IPR002397">
    <property type="entry name" value="Cyt_P450_B"/>
</dbReference>
<dbReference type="GO" id="GO:0005506">
    <property type="term" value="F:iron ion binding"/>
    <property type="evidence" value="ECO:0007669"/>
    <property type="project" value="InterPro"/>
</dbReference>
<dbReference type="SMART" id="SM00824">
    <property type="entry name" value="PKS_TE"/>
    <property type="match status" value="1"/>
</dbReference>
<dbReference type="InterPro" id="IPR001128">
    <property type="entry name" value="Cyt_P450"/>
</dbReference>
<name>A0AA90KIK1_9ACTN</name>
<dbReference type="PRINTS" id="PR00359">
    <property type="entry name" value="BP450"/>
</dbReference>
<dbReference type="SUPFAM" id="SSF53474">
    <property type="entry name" value="alpha/beta-Hydrolases"/>
    <property type="match status" value="1"/>
</dbReference>
<dbReference type="GO" id="GO:0016705">
    <property type="term" value="F:oxidoreductase activity, acting on paired donors, with incorporation or reduction of molecular oxygen"/>
    <property type="evidence" value="ECO:0007669"/>
    <property type="project" value="InterPro"/>
</dbReference>
<reference evidence="3" key="1">
    <citation type="submission" date="2023-05" db="EMBL/GenBank/DDBJ databases">
        <title>Streptantibioticus silvisoli sp. nov., acidotolerant actinomycetes 1 from pine litter.</title>
        <authorList>
            <person name="Swiecimska M."/>
            <person name="Golinska P."/>
            <person name="Sangal V."/>
            <person name="Wachnowicz B."/>
            <person name="Goodfellow M."/>
        </authorList>
    </citation>
    <scope>NUCLEOTIDE SEQUENCE</scope>
    <source>
        <strain evidence="3">SL13</strain>
    </source>
</reference>
<dbReference type="PANTHER" id="PTHR46696:SF1">
    <property type="entry name" value="CYTOCHROME P450 YJIB-RELATED"/>
    <property type="match status" value="1"/>
</dbReference>
<dbReference type="PANTHER" id="PTHR46696">
    <property type="entry name" value="P450, PUTATIVE (EUROFUNG)-RELATED"/>
    <property type="match status" value="1"/>
</dbReference>
<proteinExistence type="inferred from homology"/>
<comment type="caution">
    <text evidence="3">The sequence shown here is derived from an EMBL/GenBank/DDBJ whole genome shotgun (WGS) entry which is preliminary data.</text>
</comment>